<keyword evidence="2" id="KW-1133">Transmembrane helix</keyword>
<dbReference type="InterPro" id="IPR011009">
    <property type="entry name" value="Kinase-like_dom_sf"/>
</dbReference>
<keyword evidence="4" id="KW-1185">Reference proteome</keyword>
<dbReference type="AlphaFoldDB" id="A0A285EGM4"/>
<organism evidence="3 4">
    <name type="scientific">Geodermatophilus sabuli</name>
    <dbReference type="NCBI Taxonomy" id="1564158"/>
    <lineage>
        <taxon>Bacteria</taxon>
        <taxon>Bacillati</taxon>
        <taxon>Actinomycetota</taxon>
        <taxon>Actinomycetes</taxon>
        <taxon>Geodermatophilales</taxon>
        <taxon>Geodermatophilaceae</taxon>
        <taxon>Geodermatophilus</taxon>
    </lineage>
</organism>
<keyword evidence="2" id="KW-0812">Transmembrane</keyword>
<evidence type="ECO:0000313" key="4">
    <source>
        <dbReference type="Proteomes" id="UP000219514"/>
    </source>
</evidence>
<dbReference type="RefSeq" id="WP_097208129.1">
    <property type="nucleotide sequence ID" value="NZ_JACHXB010000001.1"/>
</dbReference>
<evidence type="ECO:0000256" key="1">
    <source>
        <dbReference type="SAM" id="MobiDB-lite"/>
    </source>
</evidence>
<dbReference type="EMBL" id="OBDO01000009">
    <property type="protein sequence ID" value="SNX98215.1"/>
    <property type="molecule type" value="Genomic_DNA"/>
</dbReference>
<gene>
    <name evidence="3" type="ORF">SAMN06893097_109296</name>
</gene>
<name>A0A285EGM4_9ACTN</name>
<feature type="transmembrane region" description="Helical" evidence="2">
    <location>
        <begin position="601"/>
        <end position="622"/>
    </location>
</feature>
<sequence length="649" mass="71035">MDRSREAVDVMERNAMKERVLTPLGLGLLAPRQATRRHLRAGLSLDGFFDELNRRGVRYAVLRWFETLPDVEPGEDVDILVADEDLPLLQTLVRSHRVAPARQEFDVYSVTGLPGSDFRGIPYLSPALAARVLERAVLWRGRYRAPSPVDHFDSMAYHVVYHKGLRSGLPGEPGGRPAAGSPEHDYTSVLGDLAAGAGLSIRLTLDDLDAHLAGTGLRPPLDTLEKLAEDNPWLRDHLEDEFGPAHAGIPGLAVFVVREQAAGLIDRMRAELLREGWEPLATVPLTPEQAARVRARVRGGNWGAGPWAVGGGGPTAYVVAYDLAAVVDDGTGSTPDRVTAAKLAIRRRLLAGQPAEARFNPLHSSDNPRQALDYLDALEDPGLAAGLRTRVADLRATMTFPYPMVELLPSQRRRAVTAVVAHPEFGECVCKLFAPSARRFLERELRARTEFADLPEVPALLEAGSNWLLSPRYRDTRAHVRRSLPDGPHVQLTPRTSRALAGLARTLHDRGSYLLDLTPLNLMSDAGEGLKVIDWEFLQDLPDERPRLADSPTVVGRGARSPEADTPLGVSSYGDRVLTVFSPRVTGVPTRLLLGPATGPVALLAEPGMVLAWLLLVVRTAVKRSRTRGLRVARRTVRGVVARLERRGR</sequence>
<dbReference type="Proteomes" id="UP000219514">
    <property type="component" value="Unassembled WGS sequence"/>
</dbReference>
<evidence type="ECO:0000256" key="2">
    <source>
        <dbReference type="SAM" id="Phobius"/>
    </source>
</evidence>
<accession>A0A285EGM4</accession>
<evidence type="ECO:0000313" key="3">
    <source>
        <dbReference type="EMBL" id="SNX98215.1"/>
    </source>
</evidence>
<protein>
    <submittedName>
        <fullName evidence="3">Uncharacterized protein</fullName>
    </submittedName>
</protein>
<dbReference type="OrthoDB" id="6812310at2"/>
<keyword evidence="2" id="KW-0472">Membrane</keyword>
<dbReference type="SUPFAM" id="SSF56112">
    <property type="entry name" value="Protein kinase-like (PK-like)"/>
    <property type="match status" value="1"/>
</dbReference>
<reference evidence="3 4" key="1">
    <citation type="submission" date="2017-09" db="EMBL/GenBank/DDBJ databases">
        <authorList>
            <person name="Ehlers B."/>
            <person name="Leendertz F.H."/>
        </authorList>
    </citation>
    <scope>NUCLEOTIDE SEQUENCE [LARGE SCALE GENOMIC DNA]</scope>
    <source>
        <strain evidence="3 4">DSM 46844</strain>
    </source>
</reference>
<feature type="region of interest" description="Disordered" evidence="1">
    <location>
        <begin position="548"/>
        <end position="568"/>
    </location>
</feature>
<proteinExistence type="predicted"/>